<keyword evidence="4" id="KW-0479">Metal-binding</keyword>
<dbReference type="GO" id="GO:0019379">
    <property type="term" value="P:sulfate assimilation, phosphoadenylyl sulfate reduction by phosphoadenylyl-sulfate reductase (thioredoxin)"/>
    <property type="evidence" value="ECO:0007669"/>
    <property type="project" value="UniProtKB-UniRule"/>
</dbReference>
<keyword evidence="4" id="KW-0408">Iron</keyword>
<comment type="similarity">
    <text evidence="1 4">Belongs to the PAPS reductase family. CysH subfamily.</text>
</comment>
<dbReference type="CDD" id="cd23945">
    <property type="entry name" value="PAPS_reductase"/>
    <property type="match status" value="1"/>
</dbReference>
<comment type="pathway">
    <text evidence="3 4">Sulfur metabolism; hydrogen sulfide biosynthesis; sulfite from sulfate.</text>
</comment>
<feature type="active site" description="Nucleophile; cysteine thiosulfonate intermediate" evidence="4">
    <location>
        <position position="287"/>
    </location>
</feature>
<evidence type="ECO:0000313" key="8">
    <source>
        <dbReference type="Proteomes" id="UP000315730"/>
    </source>
</evidence>
<dbReference type="InterPro" id="IPR002500">
    <property type="entry name" value="PAPS_reduct_dom"/>
</dbReference>
<dbReference type="HAMAP" id="MF_00063">
    <property type="entry name" value="CysH"/>
    <property type="match status" value="1"/>
</dbReference>
<dbReference type="GO" id="GO:0043866">
    <property type="term" value="F:adenylyl-sulfate reductase (thioredoxin) activity"/>
    <property type="evidence" value="ECO:0007669"/>
    <property type="project" value="UniProtKB-EC"/>
</dbReference>
<dbReference type="Proteomes" id="UP000315730">
    <property type="component" value="Unassembled WGS sequence"/>
</dbReference>
<keyword evidence="8" id="KW-1185">Reference proteome</keyword>
<evidence type="ECO:0000259" key="6">
    <source>
        <dbReference type="Pfam" id="PF01507"/>
    </source>
</evidence>
<feature type="binding site" evidence="4">
    <location>
        <position position="264"/>
    </location>
    <ligand>
        <name>[4Fe-4S] cluster</name>
        <dbReference type="ChEBI" id="CHEBI:49883"/>
    </ligand>
</feature>
<dbReference type="Pfam" id="PF01507">
    <property type="entry name" value="PAPS_reduct"/>
    <property type="match status" value="1"/>
</dbReference>
<dbReference type="AlphaFoldDB" id="A0A4Y4CYQ7"/>
<evidence type="ECO:0000313" key="7">
    <source>
        <dbReference type="EMBL" id="GEC98078.1"/>
    </source>
</evidence>
<dbReference type="InterPro" id="IPR014729">
    <property type="entry name" value="Rossmann-like_a/b/a_fold"/>
</dbReference>
<evidence type="ECO:0000256" key="5">
    <source>
        <dbReference type="SAM" id="MobiDB-lite"/>
    </source>
</evidence>
<keyword evidence="4" id="KW-0411">Iron-sulfur</keyword>
<comment type="function">
    <text evidence="4">Catalyzes the formation of sulfite from adenosine 5'-phosphosulfate (APS) using thioredoxin as an electron donor.</text>
</comment>
<comment type="cofactor">
    <cofactor evidence="4">
        <name>[4Fe-4S] cluster</name>
        <dbReference type="ChEBI" id="CHEBI:49883"/>
    </cofactor>
    <text evidence="4">Binds 1 [4Fe-4S] cluster per subunit.</text>
</comment>
<dbReference type="GO" id="GO:0005737">
    <property type="term" value="C:cytoplasm"/>
    <property type="evidence" value="ECO:0007669"/>
    <property type="project" value="UniProtKB-SubCell"/>
</dbReference>
<evidence type="ECO:0000256" key="4">
    <source>
        <dbReference type="HAMAP-Rule" id="MF_00063"/>
    </source>
</evidence>
<dbReference type="GO" id="GO:0070814">
    <property type="term" value="P:hydrogen sulfide biosynthetic process"/>
    <property type="evidence" value="ECO:0007669"/>
    <property type="project" value="UniProtKB-UniRule"/>
</dbReference>
<dbReference type="STRING" id="1272.GCA_900014985_00831"/>
<feature type="binding site" evidence="4">
    <location>
        <position position="178"/>
    </location>
    <ligand>
        <name>[4Fe-4S] cluster</name>
        <dbReference type="ChEBI" id="CHEBI:49883"/>
    </ligand>
</feature>
<dbReference type="PANTHER" id="PTHR46509:SF1">
    <property type="entry name" value="PHOSPHOADENOSINE PHOSPHOSULFATE REDUCTASE"/>
    <property type="match status" value="1"/>
</dbReference>
<accession>A0A4Y4CYQ7</accession>
<proteinExistence type="inferred from homology"/>
<keyword evidence="2 4" id="KW-0560">Oxidoreductase</keyword>
<feature type="region of interest" description="Disordered" evidence="5">
    <location>
        <begin position="1"/>
        <end position="59"/>
    </location>
</feature>
<reference evidence="7 8" key="1">
    <citation type="submission" date="2019-06" db="EMBL/GenBank/DDBJ databases">
        <title>Whole genome shotgun sequence of Kocuria varians NBRC 15358.</title>
        <authorList>
            <person name="Hosoyama A."/>
            <person name="Uohara A."/>
            <person name="Ohji S."/>
            <person name="Ichikawa N."/>
        </authorList>
    </citation>
    <scope>NUCLEOTIDE SEQUENCE [LARGE SCALE GENOMIC DNA]</scope>
    <source>
        <strain evidence="7 8">NBRC 15358</strain>
    </source>
</reference>
<dbReference type="Gene3D" id="3.40.50.620">
    <property type="entry name" value="HUPs"/>
    <property type="match status" value="1"/>
</dbReference>
<organism evidence="7 8">
    <name type="scientific">Kocuria varians</name>
    <name type="common">Micrococcus varians</name>
    <dbReference type="NCBI Taxonomy" id="1272"/>
    <lineage>
        <taxon>Bacteria</taxon>
        <taxon>Bacillati</taxon>
        <taxon>Actinomycetota</taxon>
        <taxon>Actinomycetes</taxon>
        <taxon>Micrococcales</taxon>
        <taxon>Micrococcaceae</taxon>
        <taxon>Kocuria</taxon>
    </lineage>
</organism>
<comment type="caution">
    <text evidence="7">The sequence shown here is derived from an EMBL/GenBank/DDBJ whole genome shotgun (WGS) entry which is preliminary data.</text>
</comment>
<sequence length="291" mass="31160">MSTTDVTITPGRPAGDAITAPDGRAEVARAASSSAPTAGATGTTPPAGSVGDVAAPGRERSTEELKALVEEAQQRFGLRDADPDEVLAWAAETFGKKLAVACSMASDTVVPALVSTHLKGVDVLFLETGYHFPETLETRDQFASDWPVNVRTLLPELTVTEQDEKYGAKLHDRDPGLCCGIRKVAPLDNALAGYEAWVTGLRREETPHRANAAPVEWDEHHQMVKINAIVDWSFDHVVEYAEQNLVVVNPLLSQGYPSIGCAPCTRKVAPGEDPRAGRWSGVGKTECGIHL</sequence>
<feature type="domain" description="Phosphoadenosine phosphosulphate reductase" evidence="6">
    <location>
        <begin position="98"/>
        <end position="267"/>
    </location>
</feature>
<dbReference type="GO" id="GO:0004604">
    <property type="term" value="F:phosphoadenylyl-sulfate reductase (thioredoxin) activity"/>
    <property type="evidence" value="ECO:0007669"/>
    <property type="project" value="UniProtKB-UniRule"/>
</dbReference>
<evidence type="ECO:0000256" key="2">
    <source>
        <dbReference type="ARBA" id="ARBA00023002"/>
    </source>
</evidence>
<dbReference type="GO" id="GO:0046872">
    <property type="term" value="F:metal ion binding"/>
    <property type="evidence" value="ECO:0007669"/>
    <property type="project" value="UniProtKB-KW"/>
</dbReference>
<comment type="subcellular location">
    <subcellularLocation>
        <location evidence="4">Cytoplasm</location>
    </subcellularLocation>
</comment>
<feature type="binding site" evidence="4">
    <location>
        <position position="261"/>
    </location>
    <ligand>
        <name>[4Fe-4S] cluster</name>
        <dbReference type="ChEBI" id="CHEBI:49883"/>
    </ligand>
</feature>
<dbReference type="SUPFAM" id="SSF52402">
    <property type="entry name" value="Adenine nucleotide alpha hydrolases-like"/>
    <property type="match status" value="1"/>
</dbReference>
<dbReference type="GO" id="GO:0051539">
    <property type="term" value="F:4 iron, 4 sulfur cluster binding"/>
    <property type="evidence" value="ECO:0007669"/>
    <property type="project" value="UniProtKB-UniRule"/>
</dbReference>
<name>A0A4Y4CYQ7_KOCVA</name>
<dbReference type="InterPro" id="IPR004511">
    <property type="entry name" value="PAPS/APS_Rdtase"/>
</dbReference>
<dbReference type="PANTHER" id="PTHR46509">
    <property type="entry name" value="PHOSPHOADENOSINE PHOSPHOSULFATE REDUCTASE"/>
    <property type="match status" value="1"/>
</dbReference>
<protein>
    <recommendedName>
        <fullName evidence="4">Adenosine 5'-phosphosulfate reductase</fullName>
        <shortName evidence="4">APS reductase</shortName>
        <ecNumber evidence="4">1.8.4.10</ecNumber>
    </recommendedName>
    <alternativeName>
        <fullName evidence="4">5'-adenylylsulfate reductase</fullName>
    </alternativeName>
    <alternativeName>
        <fullName evidence="4">Thioredoxin-dependent 5'-adenylylsulfate reductase</fullName>
    </alternativeName>
</protein>
<feature type="compositionally biased region" description="Low complexity" evidence="5">
    <location>
        <begin position="30"/>
        <end position="49"/>
    </location>
</feature>
<feature type="binding site" evidence="4">
    <location>
        <position position="179"/>
    </location>
    <ligand>
        <name>[4Fe-4S] cluster</name>
        <dbReference type="ChEBI" id="CHEBI:49883"/>
    </ligand>
</feature>
<dbReference type="EMBL" id="BJNW01000001">
    <property type="protein sequence ID" value="GEC98078.1"/>
    <property type="molecule type" value="Genomic_DNA"/>
</dbReference>
<dbReference type="NCBIfam" id="NF002537">
    <property type="entry name" value="PRK02090.1"/>
    <property type="match status" value="1"/>
</dbReference>
<dbReference type="EC" id="1.8.4.10" evidence="4"/>
<dbReference type="RefSeq" id="WP_231860572.1">
    <property type="nucleotide sequence ID" value="NZ_BJNW01000001.1"/>
</dbReference>
<gene>
    <name evidence="4 7" type="primary">cysH</name>
    <name evidence="7" type="ORF">KVA01_02330</name>
</gene>
<comment type="catalytic activity">
    <reaction evidence="4">
        <text>[thioredoxin]-disulfide + sulfite + AMP + 2 H(+) = adenosine 5'-phosphosulfate + [thioredoxin]-dithiol</text>
        <dbReference type="Rhea" id="RHEA:21976"/>
        <dbReference type="Rhea" id="RHEA-COMP:10698"/>
        <dbReference type="Rhea" id="RHEA-COMP:10700"/>
        <dbReference type="ChEBI" id="CHEBI:15378"/>
        <dbReference type="ChEBI" id="CHEBI:17359"/>
        <dbReference type="ChEBI" id="CHEBI:29950"/>
        <dbReference type="ChEBI" id="CHEBI:50058"/>
        <dbReference type="ChEBI" id="CHEBI:58243"/>
        <dbReference type="ChEBI" id="CHEBI:456215"/>
        <dbReference type="EC" id="1.8.4.10"/>
    </reaction>
</comment>
<evidence type="ECO:0000256" key="1">
    <source>
        <dbReference type="ARBA" id="ARBA00009732"/>
    </source>
</evidence>
<evidence type="ECO:0000256" key="3">
    <source>
        <dbReference type="ARBA" id="ARBA00024327"/>
    </source>
</evidence>
<keyword evidence="4" id="KW-0963">Cytoplasm</keyword>
<dbReference type="NCBIfam" id="TIGR00434">
    <property type="entry name" value="cysH"/>
    <property type="match status" value="1"/>
</dbReference>